<reference evidence="1 2" key="1">
    <citation type="submission" date="2019-04" db="EMBL/GenBank/DDBJ databases">
        <title>Draft genome sequences for three unisolated Alnus-infective Frankia Sp+ strains, AgTrS, AiOr and AvVan, the first sequenced Frankia strains able to sporulate in-planta.</title>
        <authorList>
            <person name="Bethencourt L."/>
            <person name="Vautrin F."/>
            <person name="Taib N."/>
            <person name="Dubost A."/>
            <person name="Castro-Garcia L."/>
            <person name="Imbaud O."/>
            <person name="Abrouk D."/>
            <person name="Fournier P."/>
            <person name="Briolay J."/>
            <person name="Nguyen A."/>
            <person name="Normand P."/>
            <person name="Fernandez M.P."/>
            <person name="Brochier-Armanet C."/>
            <person name="Herrera-Belaroussi A."/>
        </authorList>
    </citation>
    <scope>NUCLEOTIDE SEQUENCE [LARGE SCALE GENOMIC DNA]</scope>
    <source>
        <strain evidence="1 2">AvVan</strain>
    </source>
</reference>
<keyword evidence="2" id="KW-1185">Reference proteome</keyword>
<dbReference type="OrthoDB" id="3213475at2"/>
<evidence type="ECO:0000313" key="1">
    <source>
        <dbReference type="EMBL" id="THJ74206.1"/>
    </source>
</evidence>
<name>A0A4S5EPN0_9ACTN</name>
<evidence type="ECO:0000313" key="2">
    <source>
        <dbReference type="Proteomes" id="UP000305282"/>
    </source>
</evidence>
<gene>
    <name evidence="1" type="ORF">E7Y31_12855</name>
</gene>
<sequence>MLVSGTPPTLLSLWYLAACLAERGDQLEYRHPLVAVRNANNLVVGGLDVVRGEPAASAVIRGDGWWSRAVLGTAAAGLAPIEGRALTGLWATFQGKAGTMALLPPALRYARIEAAADRAGIPATLAGRLLSWCDAVVEHFRRQPVIG</sequence>
<dbReference type="EMBL" id="SSXH01000294">
    <property type="protein sequence ID" value="THJ74206.1"/>
    <property type="molecule type" value="Genomic_DNA"/>
</dbReference>
<proteinExistence type="predicted"/>
<dbReference type="Proteomes" id="UP000305282">
    <property type="component" value="Unassembled WGS sequence"/>
</dbReference>
<comment type="caution">
    <text evidence="1">The sequence shown here is derived from an EMBL/GenBank/DDBJ whole genome shotgun (WGS) entry which is preliminary data.</text>
</comment>
<organism evidence="1 2">
    <name type="scientific">Candidatus Frankia alpina</name>
    <dbReference type="NCBI Taxonomy" id="2699483"/>
    <lineage>
        <taxon>Bacteria</taxon>
        <taxon>Bacillati</taxon>
        <taxon>Actinomycetota</taxon>
        <taxon>Actinomycetes</taxon>
        <taxon>Frankiales</taxon>
        <taxon>Frankiaceae</taxon>
        <taxon>Frankia</taxon>
    </lineage>
</organism>
<dbReference type="AlphaFoldDB" id="A0A4S5EPN0"/>
<protein>
    <submittedName>
        <fullName evidence="1">Uncharacterized protein</fullName>
    </submittedName>
</protein>
<accession>A0A4S5EPN0</accession>
<dbReference type="RefSeq" id="WP_136448364.1">
    <property type="nucleotide sequence ID" value="NZ_SSXH01000294.1"/>
</dbReference>